<dbReference type="EMBL" id="JAFCMP010000043">
    <property type="protein sequence ID" value="KAG5189891.1"/>
    <property type="molecule type" value="Genomic_DNA"/>
</dbReference>
<name>A0A835Z9W9_9STRA</name>
<reference evidence="2" key="1">
    <citation type="submission" date="2021-02" db="EMBL/GenBank/DDBJ databases">
        <title>First Annotated Genome of the Yellow-green Alga Tribonema minus.</title>
        <authorList>
            <person name="Mahan K.M."/>
        </authorList>
    </citation>
    <scope>NUCLEOTIDE SEQUENCE</scope>
    <source>
        <strain evidence="2">UTEX B ZZ1240</strain>
    </source>
</reference>
<dbReference type="AlphaFoldDB" id="A0A835Z9W9"/>
<keyword evidence="3" id="KW-1185">Reference proteome</keyword>
<comment type="caution">
    <text evidence="2">The sequence shown here is derived from an EMBL/GenBank/DDBJ whole genome shotgun (WGS) entry which is preliminary data.</text>
</comment>
<dbReference type="GO" id="GO:0005737">
    <property type="term" value="C:cytoplasm"/>
    <property type="evidence" value="ECO:0007669"/>
    <property type="project" value="TreeGrafter"/>
</dbReference>
<dbReference type="OrthoDB" id="438164at2759"/>
<dbReference type="Pfam" id="PF02373">
    <property type="entry name" value="JmjC"/>
    <property type="match status" value="1"/>
</dbReference>
<dbReference type="InterPro" id="IPR050910">
    <property type="entry name" value="JMJD6_ArgDemeth/LysHydrox"/>
</dbReference>
<protein>
    <recommendedName>
        <fullName evidence="1">JmjC domain-containing protein</fullName>
    </recommendedName>
</protein>
<dbReference type="PANTHER" id="PTHR12480">
    <property type="entry name" value="ARGININE DEMETHYLASE AND LYSYL-HYDROXYLASE JMJD"/>
    <property type="match status" value="1"/>
</dbReference>
<dbReference type="InterPro" id="IPR003347">
    <property type="entry name" value="JmjC_dom"/>
</dbReference>
<dbReference type="Proteomes" id="UP000664859">
    <property type="component" value="Unassembled WGS sequence"/>
</dbReference>
<evidence type="ECO:0000259" key="1">
    <source>
        <dbReference type="PROSITE" id="PS51184"/>
    </source>
</evidence>
<evidence type="ECO:0000313" key="2">
    <source>
        <dbReference type="EMBL" id="KAG5189891.1"/>
    </source>
</evidence>
<dbReference type="SUPFAM" id="SSF51197">
    <property type="entry name" value="Clavaminate synthase-like"/>
    <property type="match status" value="1"/>
</dbReference>
<gene>
    <name evidence="2" type="ORF">JKP88DRAFT_176435</name>
</gene>
<organism evidence="2 3">
    <name type="scientific">Tribonema minus</name>
    <dbReference type="NCBI Taxonomy" id="303371"/>
    <lineage>
        <taxon>Eukaryota</taxon>
        <taxon>Sar</taxon>
        <taxon>Stramenopiles</taxon>
        <taxon>Ochrophyta</taxon>
        <taxon>PX clade</taxon>
        <taxon>Xanthophyceae</taxon>
        <taxon>Tribonematales</taxon>
        <taxon>Tribonemataceae</taxon>
        <taxon>Tribonema</taxon>
    </lineage>
</organism>
<dbReference type="PROSITE" id="PS51184">
    <property type="entry name" value="JMJC"/>
    <property type="match status" value="1"/>
</dbReference>
<dbReference type="PANTHER" id="PTHR12480:SF35">
    <property type="entry name" value="TRANSCRIPTION FACTOR JUMONJI, JMJC DOMAIN-CONTAINING PROTEIN"/>
    <property type="match status" value="1"/>
</dbReference>
<feature type="domain" description="JmjC" evidence="1">
    <location>
        <begin position="1"/>
        <end position="127"/>
    </location>
</feature>
<proteinExistence type="predicted"/>
<dbReference type="Gene3D" id="2.60.120.650">
    <property type="entry name" value="Cupin"/>
    <property type="match status" value="1"/>
</dbReference>
<accession>A0A835Z9W9</accession>
<evidence type="ECO:0000313" key="3">
    <source>
        <dbReference type="Proteomes" id="UP000664859"/>
    </source>
</evidence>
<sequence>MTPFLDAAQSFTFYCGPPRSGAPFHEHTSAWNACVYGYKRWALLPPCAALTTRAHSSHWLSNGAGEGEGGGPPQGALEFVQGPGEVVFVPPHWTHAVLNLTDVVGVASEFAAHAYPPDLPPPRRKEAPP</sequence>